<accession>A0AAD9JWJ4</accession>
<dbReference type="Proteomes" id="UP001208570">
    <property type="component" value="Unassembled WGS sequence"/>
</dbReference>
<name>A0AAD9JWJ4_9ANNE</name>
<reference evidence="1" key="1">
    <citation type="journal article" date="2023" name="Mol. Biol. Evol.">
        <title>Third-Generation Sequencing Reveals the Adaptive Role of the Epigenome in Three Deep-Sea Polychaetes.</title>
        <authorList>
            <person name="Perez M."/>
            <person name="Aroh O."/>
            <person name="Sun Y."/>
            <person name="Lan Y."/>
            <person name="Juniper S.K."/>
            <person name="Young C.R."/>
            <person name="Angers B."/>
            <person name="Qian P.Y."/>
        </authorList>
    </citation>
    <scope>NUCLEOTIDE SEQUENCE</scope>
    <source>
        <strain evidence="1">P08H-3</strain>
    </source>
</reference>
<dbReference type="SUPFAM" id="SSF53098">
    <property type="entry name" value="Ribonuclease H-like"/>
    <property type="match status" value="1"/>
</dbReference>
<comment type="caution">
    <text evidence="1">The sequence shown here is derived from an EMBL/GenBank/DDBJ whole genome shotgun (WGS) entry which is preliminary data.</text>
</comment>
<evidence type="ECO:0000313" key="2">
    <source>
        <dbReference type="Proteomes" id="UP001208570"/>
    </source>
</evidence>
<evidence type="ECO:0000313" key="1">
    <source>
        <dbReference type="EMBL" id="KAK2160668.1"/>
    </source>
</evidence>
<proteinExistence type="predicted"/>
<keyword evidence="2" id="KW-1185">Reference proteome</keyword>
<dbReference type="InterPro" id="IPR012337">
    <property type="entry name" value="RNaseH-like_sf"/>
</dbReference>
<protein>
    <submittedName>
        <fullName evidence="1">Uncharacterized protein</fullName>
    </submittedName>
</protein>
<organism evidence="1 2">
    <name type="scientific">Paralvinella palmiformis</name>
    <dbReference type="NCBI Taxonomy" id="53620"/>
    <lineage>
        <taxon>Eukaryota</taxon>
        <taxon>Metazoa</taxon>
        <taxon>Spiralia</taxon>
        <taxon>Lophotrochozoa</taxon>
        <taxon>Annelida</taxon>
        <taxon>Polychaeta</taxon>
        <taxon>Sedentaria</taxon>
        <taxon>Canalipalpata</taxon>
        <taxon>Terebellida</taxon>
        <taxon>Terebelliformia</taxon>
        <taxon>Alvinellidae</taxon>
        <taxon>Paralvinella</taxon>
    </lineage>
</organism>
<sequence>MQRMRVALQQDDPDLIVYGCSAHWLNLLDQDLTAQSVMKHIVEMQKYFRNHHKPCAWLTECLDSHKPQLPGETRWKWPLTRLDSYITNRPSYMEIVQDHEGEIDQESPRHQPSSEMRRTWLISYDLLPALLIVAK</sequence>
<dbReference type="AlphaFoldDB" id="A0AAD9JWJ4"/>
<gene>
    <name evidence="1" type="ORF">LSH36_128g04023</name>
</gene>
<dbReference type="EMBL" id="JAODUP010000128">
    <property type="protein sequence ID" value="KAK2160668.1"/>
    <property type="molecule type" value="Genomic_DNA"/>
</dbReference>